<sequence>MRIFVDTRAALTVRAAFDMAVEMRYPVLAVGKAGLGKTVALRW</sequence>
<organism evidence="1 2">
    <name type="scientific">Mesorhizobium calcicola</name>
    <dbReference type="NCBI Taxonomy" id="1300310"/>
    <lineage>
        <taxon>Bacteria</taxon>
        <taxon>Pseudomonadati</taxon>
        <taxon>Pseudomonadota</taxon>
        <taxon>Alphaproteobacteria</taxon>
        <taxon>Hyphomicrobiales</taxon>
        <taxon>Phyllobacteriaceae</taxon>
        <taxon>Mesorhizobium</taxon>
    </lineage>
</organism>
<dbReference type="Proteomes" id="UP001597349">
    <property type="component" value="Unassembled WGS sequence"/>
</dbReference>
<comment type="caution">
    <text evidence="1">The sequence shown here is derived from an EMBL/GenBank/DDBJ whole genome shotgun (WGS) entry which is preliminary data.</text>
</comment>
<evidence type="ECO:0008006" key="3">
    <source>
        <dbReference type="Google" id="ProtNLM"/>
    </source>
</evidence>
<evidence type="ECO:0000313" key="2">
    <source>
        <dbReference type="Proteomes" id="UP001597349"/>
    </source>
</evidence>
<proteinExistence type="predicted"/>
<accession>A0ABW4WHF2</accession>
<protein>
    <recommendedName>
        <fullName evidence="3">ATPase</fullName>
    </recommendedName>
</protein>
<reference evidence="2" key="1">
    <citation type="journal article" date="2019" name="Int. J. Syst. Evol. Microbiol.">
        <title>The Global Catalogue of Microorganisms (GCM) 10K type strain sequencing project: providing services to taxonomists for standard genome sequencing and annotation.</title>
        <authorList>
            <consortium name="The Broad Institute Genomics Platform"/>
            <consortium name="The Broad Institute Genome Sequencing Center for Infectious Disease"/>
            <person name="Wu L."/>
            <person name="Ma J."/>
        </authorList>
    </citation>
    <scope>NUCLEOTIDE SEQUENCE [LARGE SCALE GENOMIC DNA]</scope>
    <source>
        <strain evidence="2">CGMCC 1.16226</strain>
    </source>
</reference>
<gene>
    <name evidence="1" type="ORF">ACFSQT_18290</name>
</gene>
<dbReference type="RefSeq" id="WP_379020879.1">
    <property type="nucleotide sequence ID" value="NZ_JBHUGY010000027.1"/>
</dbReference>
<evidence type="ECO:0000313" key="1">
    <source>
        <dbReference type="EMBL" id="MFD2054937.1"/>
    </source>
</evidence>
<dbReference type="EMBL" id="JBHUGY010000027">
    <property type="protein sequence ID" value="MFD2054937.1"/>
    <property type="molecule type" value="Genomic_DNA"/>
</dbReference>
<name>A0ABW4WHF2_9HYPH</name>
<keyword evidence="2" id="KW-1185">Reference proteome</keyword>